<dbReference type="PANTHER" id="PTHR31162:SF3">
    <property type="entry name" value="TRANSPORTER_MALIC ACID TRANSPORT PROTEIN, PUTATIVE-RELATED"/>
    <property type="match status" value="1"/>
</dbReference>
<feature type="transmembrane region" description="Helical" evidence="5">
    <location>
        <begin position="56"/>
        <end position="75"/>
    </location>
</feature>
<feature type="transmembrane region" description="Helical" evidence="5">
    <location>
        <begin position="17"/>
        <end position="44"/>
    </location>
</feature>
<protein>
    <recommendedName>
        <fullName evidence="8">Malic acid transport protein</fullName>
    </recommendedName>
</protein>
<feature type="transmembrane region" description="Helical" evidence="5">
    <location>
        <begin position="138"/>
        <end position="156"/>
    </location>
</feature>
<evidence type="ECO:0000256" key="3">
    <source>
        <dbReference type="ARBA" id="ARBA00022989"/>
    </source>
</evidence>
<dbReference type="EMBL" id="JAGHQL010000164">
    <property type="protein sequence ID" value="KAH0537070.1"/>
    <property type="molecule type" value="Genomic_DNA"/>
</dbReference>
<keyword evidence="4 5" id="KW-0472">Membrane</keyword>
<dbReference type="OrthoDB" id="2901184at2759"/>
<organism evidence="6 7">
    <name type="scientific">Glutinoglossum americanum</name>
    <dbReference type="NCBI Taxonomy" id="1670608"/>
    <lineage>
        <taxon>Eukaryota</taxon>
        <taxon>Fungi</taxon>
        <taxon>Dikarya</taxon>
        <taxon>Ascomycota</taxon>
        <taxon>Pezizomycotina</taxon>
        <taxon>Geoglossomycetes</taxon>
        <taxon>Geoglossales</taxon>
        <taxon>Geoglossaceae</taxon>
        <taxon>Glutinoglossum</taxon>
    </lineage>
</organism>
<comment type="subcellular location">
    <subcellularLocation>
        <location evidence="1">Membrane</location>
        <topology evidence="1">Multi-pass membrane protein</topology>
    </subcellularLocation>
</comment>
<evidence type="ECO:0000256" key="4">
    <source>
        <dbReference type="ARBA" id="ARBA00023136"/>
    </source>
</evidence>
<comment type="caution">
    <text evidence="6">The sequence shown here is derived from an EMBL/GenBank/DDBJ whole genome shotgun (WGS) entry which is preliminary data.</text>
</comment>
<evidence type="ECO:0000256" key="5">
    <source>
        <dbReference type="SAM" id="Phobius"/>
    </source>
</evidence>
<dbReference type="InterPro" id="IPR004695">
    <property type="entry name" value="SLAC1/Mae1/Ssu1/TehA"/>
</dbReference>
<dbReference type="Proteomes" id="UP000698800">
    <property type="component" value="Unassembled WGS sequence"/>
</dbReference>
<dbReference type="Pfam" id="PF03595">
    <property type="entry name" value="SLAC1"/>
    <property type="match status" value="1"/>
</dbReference>
<dbReference type="InterPro" id="IPR030185">
    <property type="entry name" value="Mae1"/>
</dbReference>
<keyword evidence="7" id="KW-1185">Reference proteome</keyword>
<dbReference type="Gene3D" id="1.50.10.150">
    <property type="entry name" value="Voltage-dependent anion channel"/>
    <property type="match status" value="1"/>
</dbReference>
<dbReference type="PANTHER" id="PTHR31162">
    <property type="entry name" value="MALIC ACID TRANSPORT PROTEIN-RELATED"/>
    <property type="match status" value="1"/>
</dbReference>
<evidence type="ECO:0000313" key="6">
    <source>
        <dbReference type="EMBL" id="KAH0537070.1"/>
    </source>
</evidence>
<dbReference type="AlphaFoldDB" id="A0A9P8L173"/>
<sequence length="221" mass="24366">MAGVLAQNMSQPRALQIIIGGVTIQGIGFMISVMVYSAFIYRLMTQKLPQEFVRPGMFVSVGPSGFTVAGLINMAQSAGHALPDDFMGDGKMTAFILRIIANWVGIWLWGLAMWFFLVSVGAHYTCIGHDKMHFAMTWYSFIFPNTALTSATLAVGEVFSSHAINVVGTAIGCALVPLWFFVFWMMVRAVLNKQILWPDKGEDRVEGGWIRRQTTASSSGR</sequence>
<name>A0A9P8L173_9PEZI</name>
<reference evidence="6" key="1">
    <citation type="submission" date="2021-03" db="EMBL/GenBank/DDBJ databases">
        <title>Comparative genomics and phylogenomic investigation of the class Geoglossomycetes provide insights into ecological specialization and systematics.</title>
        <authorList>
            <person name="Melie T."/>
            <person name="Pirro S."/>
            <person name="Miller A.N."/>
            <person name="Quandt A."/>
        </authorList>
    </citation>
    <scope>NUCLEOTIDE SEQUENCE</scope>
    <source>
        <strain evidence="6">GBOQ0MN5Z8</strain>
    </source>
</reference>
<feature type="transmembrane region" description="Helical" evidence="5">
    <location>
        <begin position="95"/>
        <end position="117"/>
    </location>
</feature>
<feature type="transmembrane region" description="Helical" evidence="5">
    <location>
        <begin position="162"/>
        <end position="187"/>
    </location>
</feature>
<evidence type="ECO:0000313" key="7">
    <source>
        <dbReference type="Proteomes" id="UP000698800"/>
    </source>
</evidence>
<keyword evidence="3 5" id="KW-1133">Transmembrane helix</keyword>
<accession>A0A9P8L173</accession>
<evidence type="ECO:0008006" key="8">
    <source>
        <dbReference type="Google" id="ProtNLM"/>
    </source>
</evidence>
<evidence type="ECO:0000256" key="2">
    <source>
        <dbReference type="ARBA" id="ARBA00022692"/>
    </source>
</evidence>
<dbReference type="GO" id="GO:0015140">
    <property type="term" value="F:malate transmembrane transporter activity"/>
    <property type="evidence" value="ECO:0007669"/>
    <property type="project" value="InterPro"/>
</dbReference>
<evidence type="ECO:0000256" key="1">
    <source>
        <dbReference type="ARBA" id="ARBA00004141"/>
    </source>
</evidence>
<dbReference type="GO" id="GO:0016020">
    <property type="term" value="C:membrane"/>
    <property type="evidence" value="ECO:0007669"/>
    <property type="project" value="UniProtKB-SubCell"/>
</dbReference>
<gene>
    <name evidence="6" type="ORF">FGG08_006111</name>
</gene>
<proteinExistence type="predicted"/>
<keyword evidence="2 5" id="KW-0812">Transmembrane</keyword>
<dbReference type="InterPro" id="IPR038665">
    <property type="entry name" value="Voltage-dep_anion_channel_sf"/>
</dbReference>